<dbReference type="Proteomes" id="UP001214250">
    <property type="component" value="Chromosome 1"/>
</dbReference>
<dbReference type="GO" id="GO:0016746">
    <property type="term" value="F:acyltransferase activity"/>
    <property type="evidence" value="ECO:0007669"/>
    <property type="project" value="UniProtKB-KW"/>
</dbReference>
<dbReference type="InterPro" id="IPR007172">
    <property type="entry name" value="DUF374"/>
</dbReference>
<dbReference type="RefSeq" id="WP_274149733.1">
    <property type="nucleotide sequence ID" value="NZ_CP117811.1"/>
</dbReference>
<proteinExistence type="predicted"/>
<protein>
    <submittedName>
        <fullName evidence="2">Lysophospholipid acyltransferase family protein</fullName>
    </submittedName>
</protein>
<keyword evidence="2" id="KW-0012">Acyltransferase</keyword>
<sequence length="188" mass="21130">MRREFIGQVACLDDDDESYIIAFWHNQVLALSYVFERRVCDKSTGMTSKSRDGQMISDIMMSRGFSVIRGSAQKKKKDKGGAIAFIKSLKVLREANKLMCIVPDGPRGPRYEAQPGAVMLSVKSKKKLVPIGARYSACFKLPTWDKLYIPLPFSKMTVEFGEILEFSENSDQANEDFSQALNAVSQLQ</sequence>
<keyword evidence="3" id="KW-1185">Reference proteome</keyword>
<dbReference type="CDD" id="cd07983">
    <property type="entry name" value="LPLAT_DUF374-like"/>
    <property type="match status" value="1"/>
</dbReference>
<accession>A0ABY7VRC8</accession>
<dbReference type="Pfam" id="PF04028">
    <property type="entry name" value="DUF374"/>
    <property type="match status" value="1"/>
</dbReference>
<evidence type="ECO:0000313" key="3">
    <source>
        <dbReference type="Proteomes" id="UP001214250"/>
    </source>
</evidence>
<organism evidence="2 3">
    <name type="scientific">Lentisphaera profundi</name>
    <dbReference type="NCBI Taxonomy" id="1658616"/>
    <lineage>
        <taxon>Bacteria</taxon>
        <taxon>Pseudomonadati</taxon>
        <taxon>Lentisphaerota</taxon>
        <taxon>Lentisphaeria</taxon>
        <taxon>Lentisphaerales</taxon>
        <taxon>Lentisphaeraceae</taxon>
        <taxon>Lentisphaera</taxon>
    </lineage>
</organism>
<keyword evidence="2" id="KW-0808">Transferase</keyword>
<evidence type="ECO:0000313" key="2">
    <source>
        <dbReference type="EMBL" id="WDE95879.1"/>
    </source>
</evidence>
<feature type="domain" description="DUF374" evidence="1">
    <location>
        <begin position="44"/>
        <end position="110"/>
    </location>
</feature>
<gene>
    <name evidence="2" type="ORF">PQO03_09135</name>
</gene>
<evidence type="ECO:0000259" key="1">
    <source>
        <dbReference type="Pfam" id="PF04028"/>
    </source>
</evidence>
<reference evidence="2 3" key="1">
    <citation type="submission" date="2023-02" db="EMBL/GenBank/DDBJ databases">
        <title>Genome sequence of Lentisphaera profundi SAORIC-696.</title>
        <authorList>
            <person name="Kim e."/>
            <person name="Cho J.-C."/>
            <person name="Choi A."/>
            <person name="Kang I."/>
        </authorList>
    </citation>
    <scope>NUCLEOTIDE SEQUENCE [LARGE SCALE GENOMIC DNA]</scope>
    <source>
        <strain evidence="2 3">SAORIC-696</strain>
    </source>
</reference>
<dbReference type="EMBL" id="CP117811">
    <property type="protein sequence ID" value="WDE95879.1"/>
    <property type="molecule type" value="Genomic_DNA"/>
</dbReference>
<name>A0ABY7VRC8_9BACT</name>